<dbReference type="Proteomes" id="UP000232164">
    <property type="component" value="Unassembled WGS sequence"/>
</dbReference>
<reference evidence="2 3" key="2">
    <citation type="submission" date="2017-12" db="EMBL/GenBank/DDBJ databases">
        <title>Genome sequence of Rhizobium sullae HCNT1 isolated from Sulla coronaria nodules and featuring peculiar denitrification phenotypes.</title>
        <authorList>
            <person name="De Diego-Diaz B."/>
            <person name="Treu L."/>
            <person name="Campanaro S."/>
            <person name="Da Silva Duarte V."/>
            <person name="Basaglia M."/>
            <person name="Favaro L."/>
            <person name="Casella S."/>
            <person name="Squartini A."/>
        </authorList>
    </citation>
    <scope>NUCLEOTIDE SEQUENCE [LARGE SCALE GENOMIC DNA]</scope>
    <source>
        <strain evidence="2 3">HCNT1</strain>
    </source>
</reference>
<dbReference type="EMBL" id="PIQN01000022">
    <property type="protein sequence ID" value="PKA40411.1"/>
    <property type="molecule type" value="Genomic_DNA"/>
</dbReference>
<accession>A0A2N0D2R9</accession>
<dbReference type="AlphaFoldDB" id="A0A2N0D2R9"/>
<proteinExistence type="predicted"/>
<keyword evidence="1" id="KW-0175">Coiled coil</keyword>
<gene>
    <name evidence="2" type="ORF">CWR43_27915</name>
</gene>
<protein>
    <submittedName>
        <fullName evidence="2">Uncharacterized protein</fullName>
    </submittedName>
</protein>
<organism evidence="2 3">
    <name type="scientific">Rhizobium sullae</name>
    <name type="common">Rhizobium hedysari</name>
    <dbReference type="NCBI Taxonomy" id="50338"/>
    <lineage>
        <taxon>Bacteria</taxon>
        <taxon>Pseudomonadati</taxon>
        <taxon>Pseudomonadota</taxon>
        <taxon>Alphaproteobacteria</taxon>
        <taxon>Hyphomicrobiales</taxon>
        <taxon>Rhizobiaceae</taxon>
        <taxon>Rhizobium/Agrobacterium group</taxon>
        <taxon>Rhizobium</taxon>
    </lineage>
</organism>
<reference evidence="2 3" key="1">
    <citation type="submission" date="2017-11" db="EMBL/GenBank/DDBJ databases">
        <authorList>
            <person name="Han C.G."/>
        </authorList>
    </citation>
    <scope>NUCLEOTIDE SEQUENCE [LARGE SCALE GENOMIC DNA]</scope>
    <source>
        <strain evidence="2 3">HCNT1</strain>
    </source>
</reference>
<dbReference type="RefSeq" id="WP_100772653.1">
    <property type="nucleotide sequence ID" value="NZ_PIQN01000022.1"/>
</dbReference>
<comment type="caution">
    <text evidence="2">The sequence shown here is derived from an EMBL/GenBank/DDBJ whole genome shotgun (WGS) entry which is preliminary data.</text>
</comment>
<evidence type="ECO:0000256" key="1">
    <source>
        <dbReference type="SAM" id="Coils"/>
    </source>
</evidence>
<evidence type="ECO:0000313" key="3">
    <source>
        <dbReference type="Proteomes" id="UP000232164"/>
    </source>
</evidence>
<sequence length="169" mass="18708">MSSNELPVAVKDIVERLKLQLPVCPYDRRSPLYYDEMPVCPVCRSTENGPDLCKSADTRIMDEAANLITSLRDQLAKAEAERDVALRKRNGAIGLRVQANASRDLQARIASDEEGRARRAEAMCADLANALKRTDECLHGFADYHPGDMTADVAAVFHCNRAALASYRK</sequence>
<evidence type="ECO:0000313" key="2">
    <source>
        <dbReference type="EMBL" id="PKA40411.1"/>
    </source>
</evidence>
<name>A0A2N0D2R9_RHISU</name>
<feature type="coiled-coil region" evidence="1">
    <location>
        <begin position="61"/>
        <end position="88"/>
    </location>
</feature>